<dbReference type="PANTHER" id="PTHR12526:SF510">
    <property type="entry name" value="D-INOSITOL 3-PHOSPHATE GLYCOSYLTRANSFERASE"/>
    <property type="match status" value="1"/>
</dbReference>
<evidence type="ECO:0000313" key="4">
    <source>
        <dbReference type="EMBL" id="PKW27228.1"/>
    </source>
</evidence>
<dbReference type="AlphaFoldDB" id="A0A2N3YKA5"/>
<evidence type="ECO:0000313" key="5">
    <source>
        <dbReference type="Proteomes" id="UP000233781"/>
    </source>
</evidence>
<keyword evidence="2 4" id="KW-0808">Transferase</keyword>
<gene>
    <name evidence="4" type="ORF">ATL31_2066</name>
</gene>
<dbReference type="InterPro" id="IPR001296">
    <property type="entry name" value="Glyco_trans_1"/>
</dbReference>
<dbReference type="Pfam" id="PF00534">
    <property type="entry name" value="Glycos_transf_1"/>
    <property type="match status" value="1"/>
</dbReference>
<dbReference type="Proteomes" id="UP000233781">
    <property type="component" value="Unassembled WGS sequence"/>
</dbReference>
<dbReference type="Gene3D" id="3.40.50.2000">
    <property type="entry name" value="Glycogen Phosphorylase B"/>
    <property type="match status" value="1"/>
</dbReference>
<proteinExistence type="predicted"/>
<dbReference type="PANTHER" id="PTHR12526">
    <property type="entry name" value="GLYCOSYLTRANSFERASE"/>
    <property type="match status" value="1"/>
</dbReference>
<accession>A0A2N3YKA5</accession>
<dbReference type="OrthoDB" id="3335961at2"/>
<keyword evidence="5" id="KW-1185">Reference proteome</keyword>
<sequence length="365" mass="38294">MGSPPDVSVVTSGHDVADARLHRLVAAFRRRGLSVEVLGLGDPADGPEGAHVTTRPRGRVWARPLTAVVSAARARGRVVVALDPDALVAVTAIGRARRRAVVADVHEDYGALLRDRAWATGVTGALAGALVAVAGRAARAGDLVLVADEHVPPRSARHRLVVRNLPDLSMLPGPSEPDEQPRALYVGDVRASRGLWAMLDALAGAPGWTLDVVGPVAAADAAQLAARLERDDLAGRVRLHGRRPPAEAWRWARGAWCGLVLLEDTPAFRDAVPSKLYEYLACGLPVVVTDLPRQAAIVREAGVGEVVPSGPGAGAATARVLTAWAADPSRHREVGAAARARQETQQHADPYAAAADAVAELVRRG</sequence>
<evidence type="ECO:0000256" key="1">
    <source>
        <dbReference type="ARBA" id="ARBA00022676"/>
    </source>
</evidence>
<dbReference type="SUPFAM" id="SSF53756">
    <property type="entry name" value="UDP-Glycosyltransferase/glycogen phosphorylase"/>
    <property type="match status" value="1"/>
</dbReference>
<name>A0A2N3YKA5_9MICO</name>
<feature type="domain" description="Glycosyl transferase family 1" evidence="3">
    <location>
        <begin position="176"/>
        <end position="340"/>
    </location>
</feature>
<reference evidence="4 5" key="1">
    <citation type="submission" date="2017-12" db="EMBL/GenBank/DDBJ databases">
        <title>Sequencing the genomes of 1000 Actinobacteria strains.</title>
        <authorList>
            <person name="Klenk H.-P."/>
        </authorList>
    </citation>
    <scope>NUCLEOTIDE SEQUENCE [LARGE SCALE GENOMIC DNA]</scope>
    <source>
        <strain evidence="4 5">DSM 12806</strain>
    </source>
</reference>
<comment type="caution">
    <text evidence="4">The sequence shown here is derived from an EMBL/GenBank/DDBJ whole genome shotgun (WGS) entry which is preliminary data.</text>
</comment>
<dbReference type="GO" id="GO:0016757">
    <property type="term" value="F:glycosyltransferase activity"/>
    <property type="evidence" value="ECO:0007669"/>
    <property type="project" value="UniProtKB-KW"/>
</dbReference>
<protein>
    <submittedName>
        <fullName evidence="4">Glycosyltransferase involved in cell wall biosynthesis</fullName>
    </submittedName>
</protein>
<dbReference type="EMBL" id="PJNE01000001">
    <property type="protein sequence ID" value="PKW27228.1"/>
    <property type="molecule type" value="Genomic_DNA"/>
</dbReference>
<evidence type="ECO:0000256" key="2">
    <source>
        <dbReference type="ARBA" id="ARBA00022679"/>
    </source>
</evidence>
<dbReference type="RefSeq" id="WP_101395683.1">
    <property type="nucleotide sequence ID" value="NZ_PJNE01000001.1"/>
</dbReference>
<organism evidence="4 5">
    <name type="scientific">Phycicoccus duodecadis</name>
    <dbReference type="NCBI Taxonomy" id="173053"/>
    <lineage>
        <taxon>Bacteria</taxon>
        <taxon>Bacillati</taxon>
        <taxon>Actinomycetota</taxon>
        <taxon>Actinomycetes</taxon>
        <taxon>Micrococcales</taxon>
        <taxon>Intrasporangiaceae</taxon>
        <taxon>Phycicoccus</taxon>
    </lineage>
</organism>
<evidence type="ECO:0000259" key="3">
    <source>
        <dbReference type="Pfam" id="PF00534"/>
    </source>
</evidence>
<keyword evidence="1" id="KW-0328">Glycosyltransferase</keyword>